<dbReference type="Gene3D" id="2.120.10.70">
    <property type="entry name" value="Fucose-specific lectin"/>
    <property type="match status" value="1"/>
</dbReference>
<sequence>MPASAGSIALALQACGFVFSGNGLLRLLTAEVEDDDCLLIEKVLAEDGNVDDPVYVTSGVKPGTVATYVATPDMILLLSVKDNDLLNCHRFQPHSEEERWIEHPLDTTEPIILHKQSKMTSVSLVSGAHVFFQVPSGALVDLQYQHDTNRWTAQIMRTQVTVQPGSPLCAIQGPSSVSLFFVGDNNCIYYVTRSTVQDASEWEGATVLPGARFEQVPDGLLVVPDEGEPGAFISYVLLGSQLCKVDTTGEKPVGTIGEDGTFYPIDSQESAIIINIYCPTLFINGGLFGGGGAGGYGGGGGGGGWTHTYAFFAYSFPSSKPGSPKCATIPLLGRARVVVAVGEEEEEEEGAEAAAGEEEVLNKSFRYCLDDLILDGLELASYVCTAQQVYQVRRYSAHAYAGAKEKEPRMNEPELRGTAARRAL</sequence>
<evidence type="ECO:0000313" key="2">
    <source>
        <dbReference type="EMBL" id="KAH1907498.1"/>
    </source>
</evidence>
<proteinExistence type="predicted"/>
<evidence type="ECO:0000313" key="3">
    <source>
        <dbReference type="Proteomes" id="UP000813423"/>
    </source>
</evidence>
<reference evidence="2" key="1">
    <citation type="submission" date="2021-08" db="EMBL/GenBank/DDBJ databases">
        <title>Global Aspergillus fumigatus from environmental and clinical sources.</title>
        <authorList>
            <person name="Barber A."/>
            <person name="Sae-Ong T."/>
        </authorList>
    </citation>
    <scope>NUCLEOTIDE SEQUENCE</scope>
    <source>
        <strain evidence="2">NRZ-2016-071</strain>
    </source>
</reference>
<dbReference type="AlphaFoldDB" id="A0A9P8NKN4"/>
<dbReference type="Proteomes" id="UP000813423">
    <property type="component" value="Unassembled WGS sequence"/>
</dbReference>
<evidence type="ECO:0000256" key="1">
    <source>
        <dbReference type="SAM" id="MobiDB-lite"/>
    </source>
</evidence>
<comment type="caution">
    <text evidence="2">The sequence shown here is derived from an EMBL/GenBank/DDBJ whole genome shotgun (WGS) entry which is preliminary data.</text>
</comment>
<dbReference type="SUPFAM" id="SSF89372">
    <property type="entry name" value="Fucose-specific lectin"/>
    <property type="match status" value="1"/>
</dbReference>
<name>A0A9P8NKN4_ASPFM</name>
<gene>
    <name evidence="2" type="ORF">KXV57_004238</name>
</gene>
<feature type="compositionally biased region" description="Basic and acidic residues" evidence="1">
    <location>
        <begin position="403"/>
        <end position="415"/>
    </location>
</feature>
<accession>A0A9P8NKN4</accession>
<feature type="region of interest" description="Disordered" evidence="1">
    <location>
        <begin position="402"/>
        <end position="424"/>
    </location>
</feature>
<organism evidence="2 3">
    <name type="scientific">Aspergillus fumigatus</name>
    <name type="common">Neosartorya fumigata</name>
    <dbReference type="NCBI Taxonomy" id="746128"/>
    <lineage>
        <taxon>Eukaryota</taxon>
        <taxon>Fungi</taxon>
        <taxon>Dikarya</taxon>
        <taxon>Ascomycota</taxon>
        <taxon>Pezizomycotina</taxon>
        <taxon>Eurotiomycetes</taxon>
        <taxon>Eurotiomycetidae</taxon>
        <taxon>Eurotiales</taxon>
        <taxon>Aspergillaceae</taxon>
        <taxon>Aspergillus</taxon>
        <taxon>Aspergillus subgen. Fumigati</taxon>
    </lineage>
</organism>
<dbReference type="EMBL" id="JAIBSC010000027">
    <property type="protein sequence ID" value="KAH1907498.1"/>
    <property type="molecule type" value="Genomic_DNA"/>
</dbReference>
<protein>
    <submittedName>
        <fullName evidence="2">Uncharacterized protein</fullName>
    </submittedName>
</protein>